<dbReference type="EMBL" id="SHNN01000004">
    <property type="protein sequence ID" value="MCX2982922.1"/>
    <property type="molecule type" value="Genomic_DNA"/>
</dbReference>
<dbReference type="Pfam" id="PF12625">
    <property type="entry name" value="Arabinose_bd"/>
    <property type="match status" value="1"/>
</dbReference>
<evidence type="ECO:0000256" key="3">
    <source>
        <dbReference type="ARBA" id="ARBA00023163"/>
    </source>
</evidence>
<dbReference type="Gene3D" id="1.10.10.60">
    <property type="entry name" value="Homeodomain-like"/>
    <property type="match status" value="1"/>
</dbReference>
<dbReference type="PANTHER" id="PTHR47894:SF1">
    <property type="entry name" value="HTH-TYPE TRANSCRIPTIONAL REGULATOR VQSM"/>
    <property type="match status" value="1"/>
</dbReference>
<dbReference type="InterPro" id="IPR018060">
    <property type="entry name" value="HTH_AraC"/>
</dbReference>
<keyword evidence="6" id="KW-1185">Reference proteome</keyword>
<dbReference type="Pfam" id="PF12833">
    <property type="entry name" value="HTH_18"/>
    <property type="match status" value="1"/>
</dbReference>
<accession>A0ABT3TNM7</accession>
<feature type="domain" description="HTH araC/xylS-type" evidence="4">
    <location>
        <begin position="231"/>
        <end position="332"/>
    </location>
</feature>
<evidence type="ECO:0000313" key="5">
    <source>
        <dbReference type="EMBL" id="MCX2982922.1"/>
    </source>
</evidence>
<keyword evidence="3" id="KW-0804">Transcription</keyword>
<keyword evidence="2" id="KW-0238">DNA-binding</keyword>
<dbReference type="Proteomes" id="UP001143362">
    <property type="component" value="Unassembled WGS sequence"/>
</dbReference>
<organism evidence="5 6">
    <name type="scientific">Candidatus Litorirhabdus singularis</name>
    <dbReference type="NCBI Taxonomy" id="2518993"/>
    <lineage>
        <taxon>Bacteria</taxon>
        <taxon>Pseudomonadati</taxon>
        <taxon>Pseudomonadota</taxon>
        <taxon>Gammaproteobacteria</taxon>
        <taxon>Cellvibrionales</taxon>
        <taxon>Halieaceae</taxon>
        <taxon>Candidatus Litorirhabdus</taxon>
    </lineage>
</organism>
<reference evidence="5" key="1">
    <citation type="submission" date="2019-02" db="EMBL/GenBank/DDBJ databases">
        <authorList>
            <person name="Li S.-H."/>
        </authorList>
    </citation>
    <scope>NUCLEOTIDE SEQUENCE</scope>
    <source>
        <strain evidence="5">IMCC14734</strain>
    </source>
</reference>
<sequence>MRANRLQRDLFTQLLSELEKVRVTPEQLLTHAHKKGMSDSVSGQSELAGADALVLLEAAVEATGDPGLPLRLGQRVGIDSYGTFGFALMSCANQRESIELLLRYGKVFFEPTWESQEHDGGLLLLMSITQGTPAQQQLVTELCFSQLSFIGRSLLRAPIQGAEVHFTFPKPSNASIYQSILDAKITFGALRNQLFLPASVLDTPVKTANKSDHVVFHQQCEEMLRGLNSVEPITAAVRQLLIQSAGDFLDIAQVAERLHVSERTLRRRLEAESTSFRATFEEVRDLLAREYLAETELTVAEIAHLLDYSETVNFRRAFARWNGATPSQYRQHQVV</sequence>
<dbReference type="RefSeq" id="WP_279246947.1">
    <property type="nucleotide sequence ID" value="NZ_SHNN01000004.1"/>
</dbReference>
<dbReference type="InterPro" id="IPR032687">
    <property type="entry name" value="AraC-type_N"/>
</dbReference>
<gene>
    <name evidence="5" type="ORF">EYC98_18830</name>
</gene>
<dbReference type="InterPro" id="IPR009057">
    <property type="entry name" value="Homeodomain-like_sf"/>
</dbReference>
<dbReference type="PROSITE" id="PS01124">
    <property type="entry name" value="HTH_ARAC_FAMILY_2"/>
    <property type="match status" value="1"/>
</dbReference>
<protein>
    <submittedName>
        <fullName evidence="5">AraC family transcriptional regulator</fullName>
    </submittedName>
</protein>
<evidence type="ECO:0000256" key="2">
    <source>
        <dbReference type="ARBA" id="ARBA00023125"/>
    </source>
</evidence>
<dbReference type="SMART" id="SM00342">
    <property type="entry name" value="HTH_ARAC"/>
    <property type="match status" value="1"/>
</dbReference>
<keyword evidence="1" id="KW-0805">Transcription regulation</keyword>
<dbReference type="SUPFAM" id="SSF46689">
    <property type="entry name" value="Homeodomain-like"/>
    <property type="match status" value="1"/>
</dbReference>
<evidence type="ECO:0000256" key="1">
    <source>
        <dbReference type="ARBA" id="ARBA00023015"/>
    </source>
</evidence>
<proteinExistence type="predicted"/>
<name>A0ABT3TNM7_9GAMM</name>
<evidence type="ECO:0000313" key="6">
    <source>
        <dbReference type="Proteomes" id="UP001143362"/>
    </source>
</evidence>
<dbReference type="PANTHER" id="PTHR47894">
    <property type="entry name" value="HTH-TYPE TRANSCRIPTIONAL REGULATOR GADX"/>
    <property type="match status" value="1"/>
</dbReference>
<comment type="caution">
    <text evidence="5">The sequence shown here is derived from an EMBL/GenBank/DDBJ whole genome shotgun (WGS) entry which is preliminary data.</text>
</comment>
<evidence type="ECO:0000259" key="4">
    <source>
        <dbReference type="PROSITE" id="PS01124"/>
    </source>
</evidence>